<organism evidence="1 2">
    <name type="scientific">Corchorus olitorius</name>
    <dbReference type="NCBI Taxonomy" id="93759"/>
    <lineage>
        <taxon>Eukaryota</taxon>
        <taxon>Viridiplantae</taxon>
        <taxon>Streptophyta</taxon>
        <taxon>Embryophyta</taxon>
        <taxon>Tracheophyta</taxon>
        <taxon>Spermatophyta</taxon>
        <taxon>Magnoliopsida</taxon>
        <taxon>eudicotyledons</taxon>
        <taxon>Gunneridae</taxon>
        <taxon>Pentapetalae</taxon>
        <taxon>rosids</taxon>
        <taxon>malvids</taxon>
        <taxon>Malvales</taxon>
        <taxon>Malvaceae</taxon>
        <taxon>Grewioideae</taxon>
        <taxon>Apeibeae</taxon>
        <taxon>Corchorus</taxon>
    </lineage>
</organism>
<name>A0A1R3GGW6_9ROSI</name>
<dbReference type="Proteomes" id="UP000187203">
    <property type="component" value="Unassembled WGS sequence"/>
</dbReference>
<comment type="caution">
    <text evidence="1">The sequence shown here is derived from an EMBL/GenBank/DDBJ whole genome shotgun (WGS) entry which is preliminary data.</text>
</comment>
<reference evidence="2" key="1">
    <citation type="submission" date="2013-09" db="EMBL/GenBank/DDBJ databases">
        <title>Corchorus olitorius genome sequencing.</title>
        <authorList>
            <person name="Alam M."/>
            <person name="Haque M.S."/>
            <person name="Islam M.S."/>
            <person name="Emdad E.M."/>
            <person name="Islam M.M."/>
            <person name="Ahmed B."/>
            <person name="Halim A."/>
            <person name="Hossen Q.M.M."/>
            <person name="Hossain M.Z."/>
            <person name="Ahmed R."/>
            <person name="Khan M.M."/>
            <person name="Islam R."/>
            <person name="Rashid M.M."/>
            <person name="Khan S.A."/>
            <person name="Rahman M.S."/>
            <person name="Alam M."/>
            <person name="Yahiya A.S."/>
            <person name="Khan M.S."/>
            <person name="Azam M.S."/>
            <person name="Haque T."/>
            <person name="Lashkar M.Z.H."/>
            <person name="Akhand A.I."/>
            <person name="Morshed G."/>
            <person name="Roy S."/>
            <person name="Uddin K.S."/>
            <person name="Rabeya T."/>
            <person name="Hossain A.S."/>
            <person name="Chowdhury A."/>
            <person name="Snigdha A.R."/>
            <person name="Mortoza M.S."/>
            <person name="Matin S.A."/>
            <person name="Hoque S.M.E."/>
            <person name="Islam M.K."/>
            <person name="Roy D.K."/>
            <person name="Haider R."/>
            <person name="Moosa M.M."/>
            <person name="Elias S.M."/>
            <person name="Hasan A.M."/>
            <person name="Jahan S."/>
            <person name="Shafiuddin M."/>
            <person name="Mahmood N."/>
            <person name="Shommy N.S."/>
        </authorList>
    </citation>
    <scope>NUCLEOTIDE SEQUENCE [LARGE SCALE GENOMIC DNA]</scope>
    <source>
        <strain evidence="2">cv. O-4</strain>
    </source>
</reference>
<gene>
    <name evidence="1" type="ORF">COLO4_35444</name>
</gene>
<proteinExistence type="predicted"/>
<dbReference type="AlphaFoldDB" id="A0A1R3GGW6"/>
<accession>A0A1R3GGW6</accession>
<keyword evidence="2" id="KW-1185">Reference proteome</keyword>
<dbReference type="EMBL" id="AWUE01022598">
    <property type="protein sequence ID" value="OMO57299.1"/>
    <property type="molecule type" value="Genomic_DNA"/>
</dbReference>
<evidence type="ECO:0000313" key="1">
    <source>
        <dbReference type="EMBL" id="OMO57299.1"/>
    </source>
</evidence>
<evidence type="ECO:0000313" key="2">
    <source>
        <dbReference type="Proteomes" id="UP000187203"/>
    </source>
</evidence>
<sequence length="29" mass="3129">MVGPRRLRLGRTLFLASEGCSSLTSHLGL</sequence>
<protein>
    <submittedName>
        <fullName evidence="1">Uncharacterized protein</fullName>
    </submittedName>
</protein>